<organism evidence="2 3">
    <name type="scientific">Trichonephila clavata</name>
    <name type="common">Joro spider</name>
    <name type="synonym">Nephila clavata</name>
    <dbReference type="NCBI Taxonomy" id="2740835"/>
    <lineage>
        <taxon>Eukaryota</taxon>
        <taxon>Metazoa</taxon>
        <taxon>Ecdysozoa</taxon>
        <taxon>Arthropoda</taxon>
        <taxon>Chelicerata</taxon>
        <taxon>Arachnida</taxon>
        <taxon>Araneae</taxon>
        <taxon>Araneomorphae</taxon>
        <taxon>Entelegynae</taxon>
        <taxon>Araneoidea</taxon>
        <taxon>Nephilidae</taxon>
        <taxon>Trichonephila</taxon>
    </lineage>
</organism>
<feature type="domain" description="Reverse transcriptase" evidence="1">
    <location>
        <begin position="1"/>
        <end position="80"/>
    </location>
</feature>
<dbReference type="CDD" id="cd01647">
    <property type="entry name" value="RT_LTR"/>
    <property type="match status" value="1"/>
</dbReference>
<dbReference type="PANTHER" id="PTHR33064">
    <property type="entry name" value="POL PROTEIN"/>
    <property type="match status" value="1"/>
</dbReference>
<dbReference type="GO" id="GO:0071897">
    <property type="term" value="P:DNA biosynthetic process"/>
    <property type="evidence" value="ECO:0007669"/>
    <property type="project" value="UniProtKB-ARBA"/>
</dbReference>
<name>A0A8X6EX47_TRICU</name>
<gene>
    <name evidence="2" type="primary">TY3B-G</name>
    <name evidence="2" type="ORF">TNCT_530031</name>
</gene>
<dbReference type="PROSITE" id="PS50878">
    <property type="entry name" value="RT_POL"/>
    <property type="match status" value="1"/>
</dbReference>
<proteinExistence type="predicted"/>
<sequence>MSFGLRNAGQTFQRFIDGVLHGLDFCFAYIDDILVFSANSDENEQHLSILFQRLSDHGLLVNVSKSFLVKISVTFLGYQVSSEGTRPLPDRIADLQNFSVPKTACDFRRFLGMVNFYRRFLPSAVKY</sequence>
<protein>
    <recommendedName>
        <fullName evidence="1">Reverse transcriptase domain-containing protein</fullName>
    </recommendedName>
</protein>
<dbReference type="InterPro" id="IPR051320">
    <property type="entry name" value="Viral_Replic_Matur_Polypro"/>
</dbReference>
<dbReference type="Proteomes" id="UP000887116">
    <property type="component" value="Unassembled WGS sequence"/>
</dbReference>
<dbReference type="AlphaFoldDB" id="A0A8X6EX47"/>
<evidence type="ECO:0000259" key="1">
    <source>
        <dbReference type="PROSITE" id="PS50878"/>
    </source>
</evidence>
<dbReference type="Pfam" id="PF00078">
    <property type="entry name" value="RVT_1"/>
    <property type="match status" value="1"/>
</dbReference>
<dbReference type="InterPro" id="IPR000477">
    <property type="entry name" value="RT_dom"/>
</dbReference>
<dbReference type="PANTHER" id="PTHR33064:SF37">
    <property type="entry name" value="RIBONUCLEASE H"/>
    <property type="match status" value="1"/>
</dbReference>
<dbReference type="Gene3D" id="3.30.70.270">
    <property type="match status" value="2"/>
</dbReference>
<dbReference type="SUPFAM" id="SSF56672">
    <property type="entry name" value="DNA/RNA polymerases"/>
    <property type="match status" value="1"/>
</dbReference>
<dbReference type="InterPro" id="IPR043502">
    <property type="entry name" value="DNA/RNA_pol_sf"/>
</dbReference>
<dbReference type="InterPro" id="IPR043128">
    <property type="entry name" value="Rev_trsase/Diguanyl_cyclase"/>
</dbReference>
<evidence type="ECO:0000313" key="3">
    <source>
        <dbReference type="Proteomes" id="UP000887116"/>
    </source>
</evidence>
<reference evidence="2" key="1">
    <citation type="submission" date="2020-07" db="EMBL/GenBank/DDBJ databases">
        <title>Multicomponent nature underlies the extraordinary mechanical properties of spider dragline silk.</title>
        <authorList>
            <person name="Kono N."/>
            <person name="Nakamura H."/>
            <person name="Mori M."/>
            <person name="Yoshida Y."/>
            <person name="Ohtoshi R."/>
            <person name="Malay A.D."/>
            <person name="Moran D.A.P."/>
            <person name="Tomita M."/>
            <person name="Numata K."/>
            <person name="Arakawa K."/>
        </authorList>
    </citation>
    <scope>NUCLEOTIDE SEQUENCE</scope>
</reference>
<keyword evidence="3" id="KW-1185">Reference proteome</keyword>
<accession>A0A8X6EX47</accession>
<evidence type="ECO:0000313" key="2">
    <source>
        <dbReference type="EMBL" id="GFQ64763.1"/>
    </source>
</evidence>
<dbReference type="OrthoDB" id="6508513at2759"/>
<dbReference type="EMBL" id="BMAO01000147">
    <property type="protein sequence ID" value="GFQ64763.1"/>
    <property type="molecule type" value="Genomic_DNA"/>
</dbReference>
<comment type="caution">
    <text evidence="2">The sequence shown here is derived from an EMBL/GenBank/DDBJ whole genome shotgun (WGS) entry which is preliminary data.</text>
</comment>
<dbReference type="FunFam" id="3.30.70.270:FF:000003">
    <property type="entry name" value="Transposon Ty3-G Gag-Pol polyprotein"/>
    <property type="match status" value="1"/>
</dbReference>